<keyword evidence="4 8" id="KW-0812">Transmembrane</keyword>
<accession>A0AAE3ZY70</accession>
<keyword evidence="10" id="KW-1185">Reference proteome</keyword>
<reference evidence="9 10" key="1">
    <citation type="submission" date="2023-07" db="EMBL/GenBank/DDBJ databases">
        <title>Sequencing the genomes of 1000 actinobacteria strains.</title>
        <authorList>
            <person name="Klenk H.-P."/>
        </authorList>
    </citation>
    <scope>NUCLEOTIDE SEQUENCE [LARGE SCALE GENOMIC DNA]</scope>
    <source>
        <strain evidence="9 10">DSM 44711</strain>
    </source>
</reference>
<keyword evidence="6 8" id="KW-0472">Membrane</keyword>
<evidence type="ECO:0000256" key="3">
    <source>
        <dbReference type="ARBA" id="ARBA00022475"/>
    </source>
</evidence>
<gene>
    <name evidence="9" type="ORF">J2S44_008438</name>
</gene>
<evidence type="ECO:0000256" key="4">
    <source>
        <dbReference type="ARBA" id="ARBA00022692"/>
    </source>
</evidence>
<evidence type="ECO:0000256" key="7">
    <source>
        <dbReference type="SAM" id="MobiDB-lite"/>
    </source>
</evidence>
<comment type="similarity">
    <text evidence="2">Belongs to the CPA3 antiporters (TC 2.A.63) subunit E family.</text>
</comment>
<dbReference type="AlphaFoldDB" id="A0AAE3ZY70"/>
<sequence>MRRATLRERAVAVAGMVAVWLLLWGNAGPFTILGGVLVAVLALMMFPLPSVPFGGRVSPAGTVLFAVCFLRDLVLASAQVAWLAIRPGPVPASAIVAVPLRARTDLHITLTAAALSLIPGSLIVEADRARAILYVHVIGVSTREDVERARAAVVRLETRVLHATGVPRTGRAGDPATPASVPGHVAAARPGPAERAGRRFTAGRDVQERRVTPAAEPVVDTAVRTDEEERA</sequence>
<protein>
    <submittedName>
        <fullName evidence="9">Multicomponent Na+:H+ antiporter subunit E</fullName>
    </submittedName>
</protein>
<proteinExistence type="inferred from homology"/>
<dbReference type="PANTHER" id="PTHR34584:SF1">
    <property type="entry name" value="NA(+)_H(+) ANTIPORTER SUBUNIT E1"/>
    <property type="match status" value="1"/>
</dbReference>
<organism evidence="9 10">
    <name type="scientific">Catenuloplanes niger</name>
    <dbReference type="NCBI Taxonomy" id="587534"/>
    <lineage>
        <taxon>Bacteria</taxon>
        <taxon>Bacillati</taxon>
        <taxon>Actinomycetota</taxon>
        <taxon>Actinomycetes</taxon>
        <taxon>Micromonosporales</taxon>
        <taxon>Micromonosporaceae</taxon>
        <taxon>Catenuloplanes</taxon>
    </lineage>
</organism>
<evidence type="ECO:0000256" key="8">
    <source>
        <dbReference type="SAM" id="Phobius"/>
    </source>
</evidence>
<keyword evidence="5 8" id="KW-1133">Transmembrane helix</keyword>
<keyword evidence="3" id="KW-1003">Cell membrane</keyword>
<dbReference type="Proteomes" id="UP001183629">
    <property type="component" value="Unassembled WGS sequence"/>
</dbReference>
<evidence type="ECO:0000256" key="6">
    <source>
        <dbReference type="ARBA" id="ARBA00023136"/>
    </source>
</evidence>
<evidence type="ECO:0000256" key="1">
    <source>
        <dbReference type="ARBA" id="ARBA00004651"/>
    </source>
</evidence>
<dbReference type="PANTHER" id="PTHR34584">
    <property type="entry name" value="NA(+)/H(+) ANTIPORTER SUBUNIT E1"/>
    <property type="match status" value="1"/>
</dbReference>
<dbReference type="InterPro" id="IPR002758">
    <property type="entry name" value="Cation_antiport_E"/>
</dbReference>
<dbReference type="GO" id="GO:0008324">
    <property type="term" value="F:monoatomic cation transmembrane transporter activity"/>
    <property type="evidence" value="ECO:0007669"/>
    <property type="project" value="InterPro"/>
</dbReference>
<name>A0AAE3ZY70_9ACTN</name>
<comment type="caution">
    <text evidence="9">The sequence shown here is derived from an EMBL/GenBank/DDBJ whole genome shotgun (WGS) entry which is preliminary data.</text>
</comment>
<feature type="transmembrane region" description="Helical" evidence="8">
    <location>
        <begin position="32"/>
        <end position="51"/>
    </location>
</feature>
<evidence type="ECO:0000256" key="2">
    <source>
        <dbReference type="ARBA" id="ARBA00006228"/>
    </source>
</evidence>
<evidence type="ECO:0000313" key="9">
    <source>
        <dbReference type="EMBL" id="MDR7328188.1"/>
    </source>
</evidence>
<dbReference type="EMBL" id="JAVDYC010000001">
    <property type="protein sequence ID" value="MDR7328188.1"/>
    <property type="molecule type" value="Genomic_DNA"/>
</dbReference>
<feature type="region of interest" description="Disordered" evidence="7">
    <location>
        <begin position="166"/>
        <end position="231"/>
    </location>
</feature>
<dbReference type="Pfam" id="PF01899">
    <property type="entry name" value="MNHE"/>
    <property type="match status" value="1"/>
</dbReference>
<dbReference type="RefSeq" id="WP_310429170.1">
    <property type="nucleotide sequence ID" value="NZ_JAVDYC010000001.1"/>
</dbReference>
<dbReference type="GO" id="GO:0005886">
    <property type="term" value="C:plasma membrane"/>
    <property type="evidence" value="ECO:0007669"/>
    <property type="project" value="UniProtKB-SubCell"/>
</dbReference>
<dbReference type="NCBIfam" id="NF006521">
    <property type="entry name" value="PRK08965.1-5"/>
    <property type="match status" value="1"/>
</dbReference>
<comment type="subcellular location">
    <subcellularLocation>
        <location evidence="1">Cell membrane</location>
        <topology evidence="1">Multi-pass membrane protein</topology>
    </subcellularLocation>
</comment>
<evidence type="ECO:0000313" key="10">
    <source>
        <dbReference type="Proteomes" id="UP001183629"/>
    </source>
</evidence>
<evidence type="ECO:0000256" key="5">
    <source>
        <dbReference type="ARBA" id="ARBA00022989"/>
    </source>
</evidence>